<accession>A0A6G1D1S7</accession>
<evidence type="ECO:0000313" key="1">
    <source>
        <dbReference type="EMBL" id="KAF0906351.1"/>
    </source>
</evidence>
<keyword evidence="2" id="KW-1185">Reference proteome</keyword>
<proteinExistence type="predicted"/>
<gene>
    <name evidence="1" type="ORF">E2562_009712</name>
</gene>
<evidence type="ECO:0000313" key="2">
    <source>
        <dbReference type="Proteomes" id="UP000479710"/>
    </source>
</evidence>
<name>A0A6G1D1S7_9ORYZ</name>
<organism evidence="1 2">
    <name type="scientific">Oryza meyeriana var. granulata</name>
    <dbReference type="NCBI Taxonomy" id="110450"/>
    <lineage>
        <taxon>Eukaryota</taxon>
        <taxon>Viridiplantae</taxon>
        <taxon>Streptophyta</taxon>
        <taxon>Embryophyta</taxon>
        <taxon>Tracheophyta</taxon>
        <taxon>Spermatophyta</taxon>
        <taxon>Magnoliopsida</taxon>
        <taxon>Liliopsida</taxon>
        <taxon>Poales</taxon>
        <taxon>Poaceae</taxon>
        <taxon>BOP clade</taxon>
        <taxon>Oryzoideae</taxon>
        <taxon>Oryzeae</taxon>
        <taxon>Oryzinae</taxon>
        <taxon>Oryza</taxon>
        <taxon>Oryza meyeriana</taxon>
    </lineage>
</organism>
<comment type="caution">
    <text evidence="1">The sequence shown here is derived from an EMBL/GenBank/DDBJ whole genome shotgun (WGS) entry which is preliminary data.</text>
</comment>
<protein>
    <submittedName>
        <fullName evidence="1">Uncharacterized protein</fullName>
    </submittedName>
</protein>
<dbReference type="AlphaFoldDB" id="A0A6G1D1S7"/>
<sequence>MSLGGGRPCGSPSLQYRPPAGPCCSRSRGTTTAAAAAVPGHCKASDVEDVVSLNVPCCRFCTAPPTAVFSLLPPSFFPNRFCLCTAVGLPAAGCRWGAHRTAGLPSPPSVQRLLRCVLFRRPVAS</sequence>
<dbReference type="EMBL" id="SPHZ02000007">
    <property type="protein sequence ID" value="KAF0906351.1"/>
    <property type="molecule type" value="Genomic_DNA"/>
</dbReference>
<dbReference type="Proteomes" id="UP000479710">
    <property type="component" value="Unassembled WGS sequence"/>
</dbReference>
<reference evidence="1 2" key="1">
    <citation type="submission" date="2019-11" db="EMBL/GenBank/DDBJ databases">
        <title>Whole genome sequence of Oryza granulata.</title>
        <authorList>
            <person name="Li W."/>
        </authorList>
    </citation>
    <scope>NUCLEOTIDE SEQUENCE [LARGE SCALE GENOMIC DNA]</scope>
    <source>
        <strain evidence="2">cv. Menghai</strain>
        <tissue evidence="1">Leaf</tissue>
    </source>
</reference>